<sequence>MLLLSSDTRENQMLNNQVAKAVRIALAFSAASTAAFSASSFAAEDEIEKVERIQVTGSRIKRTDLETSSPVTVMTAEEIKLSGFTRVEDVLNQLPQIEAAQSSFLANGATGTATVDLRGLGSNRTLVLINGRRMQAGSITSQVADINQIPASLIKRVDVLTGGAAAVYGADAVAGVVNFVMDDEFDGISLNVGSSGFQHNNDNKYMQGLMDDKGYDYDTGNTGIDGKAYSIDFTVGGGFDGGKGHAVGYVTYNRQNELVQGTRDYSSCALGGNGQSCSGSATTPNPHFDIYPVVDGEVDYDQNLFGYLNPNGQGFMEDDGYRYNFAPVNHFLRPNERFTFGTFIDYEINEHFRPYLEFSFMHNRTAGQIAESGTFYNEEILFDYNNPLLSDLQKEQLQTLFGQGSDDQFVAYIGKRNVEGGPREDNLEHTSYRILTGMEGEINDSWSYDISYNYSATTSSSVYKNDLLSPKIAPRVGAVGTECDTEDGCLLYNVFELDGVTAEQAAQLAGVGTQTGLVTQIIYSGYVTGEFDWSLPSASAPIAAVFGFERREQDYERVSDTVYEEGQLLGQGGPSPSLYGAIDVNEVYGELQIPVLDELNVSAAARWSDYSTTGSDTTYSIGTDYTIADAYKLRASYAKVVRAPNVGELFSAQSISLWSGDDPCAGDPNAAAVGDRPTYSASQCANTGVSASQYGGIGESPAGQYNQFAGGNQLLEPEEGDTITIGLVANPLDGFNFSIDYFKIEIEKVIGVVGAERIINNCAETGDAFFCDNVTRSPSGSLWLGQAGFVTNLSDNIGGQTWEGVDFTAAYKMDLEEGALNFDINGYYSIQKEVEPILGDAELAYDCSGTISTDCFASPKWRHTANVNYLRDDWRVGVKWRYYGSVDYEGTADTLLIDDGGIEAYNFIDVSGSYSYNEHLTFTGGMNNIFDKEPPLVGNTVASNANTVAGFYDTLGRFVHVSFNLKF</sequence>
<feature type="domain" description="TonB-dependent receptor-like beta-barrel" evidence="8">
    <location>
        <begin position="405"/>
        <end position="929"/>
    </location>
</feature>
<gene>
    <name evidence="10" type="ORF">LCGC14_0554470</name>
</gene>
<dbReference type="InterPro" id="IPR012910">
    <property type="entry name" value="Plug_dom"/>
</dbReference>
<evidence type="ECO:0000256" key="2">
    <source>
        <dbReference type="ARBA" id="ARBA00022448"/>
    </source>
</evidence>
<evidence type="ECO:0000256" key="3">
    <source>
        <dbReference type="ARBA" id="ARBA00022692"/>
    </source>
</evidence>
<comment type="caution">
    <text evidence="10">The sequence shown here is derived from an EMBL/GenBank/DDBJ whole genome shotgun (WGS) entry which is preliminary data.</text>
</comment>
<comment type="subcellular location">
    <subcellularLocation>
        <location evidence="1">Cell outer membrane</location>
        <topology evidence="1">Multi-pass membrane protein</topology>
    </subcellularLocation>
</comment>
<evidence type="ECO:0000259" key="8">
    <source>
        <dbReference type="Pfam" id="PF00593"/>
    </source>
</evidence>
<dbReference type="PROSITE" id="PS01156">
    <property type="entry name" value="TONB_DEPENDENT_REC_2"/>
    <property type="match status" value="1"/>
</dbReference>
<keyword evidence="3" id="KW-0812">Transmembrane</keyword>
<keyword evidence="2" id="KW-0813">Transport</keyword>
<accession>A0A0F9RTX7</accession>
<dbReference type="GO" id="GO:0009279">
    <property type="term" value="C:cell outer membrane"/>
    <property type="evidence" value="ECO:0007669"/>
    <property type="project" value="UniProtKB-SubCell"/>
</dbReference>
<dbReference type="Pfam" id="PF07715">
    <property type="entry name" value="Plug"/>
    <property type="match status" value="1"/>
</dbReference>
<protein>
    <recommendedName>
        <fullName evidence="11">TonB-dependent receptor</fullName>
    </recommendedName>
</protein>
<dbReference type="InterPro" id="IPR036942">
    <property type="entry name" value="Beta-barrel_TonB_sf"/>
</dbReference>
<keyword evidence="5" id="KW-0798">TonB box</keyword>
<evidence type="ECO:0000256" key="5">
    <source>
        <dbReference type="ARBA" id="ARBA00023077"/>
    </source>
</evidence>
<dbReference type="InterPro" id="IPR039426">
    <property type="entry name" value="TonB-dep_rcpt-like"/>
</dbReference>
<dbReference type="PANTHER" id="PTHR47234:SF2">
    <property type="entry name" value="TONB-DEPENDENT RECEPTOR"/>
    <property type="match status" value="1"/>
</dbReference>
<evidence type="ECO:0000256" key="7">
    <source>
        <dbReference type="ARBA" id="ARBA00023237"/>
    </source>
</evidence>
<evidence type="ECO:0000256" key="6">
    <source>
        <dbReference type="ARBA" id="ARBA00023136"/>
    </source>
</evidence>
<dbReference type="EMBL" id="LAZR01000772">
    <property type="protein sequence ID" value="KKN58204.1"/>
    <property type="molecule type" value="Genomic_DNA"/>
</dbReference>
<keyword evidence="7" id="KW-0998">Cell outer membrane</keyword>
<dbReference type="Gene3D" id="2.40.170.20">
    <property type="entry name" value="TonB-dependent receptor, beta-barrel domain"/>
    <property type="match status" value="1"/>
</dbReference>
<reference evidence="10" key="1">
    <citation type="journal article" date="2015" name="Nature">
        <title>Complex archaea that bridge the gap between prokaryotes and eukaryotes.</title>
        <authorList>
            <person name="Spang A."/>
            <person name="Saw J.H."/>
            <person name="Jorgensen S.L."/>
            <person name="Zaremba-Niedzwiedzka K."/>
            <person name="Martijn J."/>
            <person name="Lind A.E."/>
            <person name="van Eijk R."/>
            <person name="Schleper C."/>
            <person name="Guy L."/>
            <person name="Ettema T.J."/>
        </authorList>
    </citation>
    <scope>NUCLEOTIDE SEQUENCE</scope>
</reference>
<evidence type="ECO:0000313" key="10">
    <source>
        <dbReference type="EMBL" id="KKN58204.1"/>
    </source>
</evidence>
<dbReference type="InterPro" id="IPR037066">
    <property type="entry name" value="Plug_dom_sf"/>
</dbReference>
<evidence type="ECO:0000256" key="1">
    <source>
        <dbReference type="ARBA" id="ARBA00004571"/>
    </source>
</evidence>
<evidence type="ECO:0000256" key="4">
    <source>
        <dbReference type="ARBA" id="ARBA00022729"/>
    </source>
</evidence>
<proteinExistence type="predicted"/>
<dbReference type="SUPFAM" id="SSF56935">
    <property type="entry name" value="Porins"/>
    <property type="match status" value="1"/>
</dbReference>
<dbReference type="PANTHER" id="PTHR47234">
    <property type="match status" value="1"/>
</dbReference>
<keyword evidence="6" id="KW-0472">Membrane</keyword>
<dbReference type="InterPro" id="IPR000531">
    <property type="entry name" value="Beta-barrel_TonB"/>
</dbReference>
<organism evidence="10">
    <name type="scientific">marine sediment metagenome</name>
    <dbReference type="NCBI Taxonomy" id="412755"/>
    <lineage>
        <taxon>unclassified sequences</taxon>
        <taxon>metagenomes</taxon>
        <taxon>ecological metagenomes</taxon>
    </lineage>
</organism>
<dbReference type="InterPro" id="IPR010917">
    <property type="entry name" value="TonB_rcpt_CS"/>
</dbReference>
<dbReference type="Pfam" id="PF00593">
    <property type="entry name" value="TonB_dep_Rec_b-barrel"/>
    <property type="match status" value="1"/>
</dbReference>
<name>A0A0F9RTX7_9ZZZZ</name>
<evidence type="ECO:0000259" key="9">
    <source>
        <dbReference type="Pfam" id="PF07715"/>
    </source>
</evidence>
<dbReference type="Gene3D" id="2.170.130.10">
    <property type="entry name" value="TonB-dependent receptor, plug domain"/>
    <property type="match status" value="1"/>
</dbReference>
<evidence type="ECO:0008006" key="11">
    <source>
        <dbReference type="Google" id="ProtNLM"/>
    </source>
</evidence>
<feature type="domain" description="TonB-dependent receptor plug" evidence="9">
    <location>
        <begin position="65"/>
        <end position="176"/>
    </location>
</feature>
<dbReference type="PROSITE" id="PS52016">
    <property type="entry name" value="TONB_DEPENDENT_REC_3"/>
    <property type="match status" value="1"/>
</dbReference>
<keyword evidence="4" id="KW-0732">Signal</keyword>
<dbReference type="AlphaFoldDB" id="A0A0F9RTX7"/>